<keyword evidence="7 8" id="KW-0456">Lyase</keyword>
<protein>
    <recommendedName>
        <fullName evidence="3 8">Pectate lyase</fullName>
        <ecNumber evidence="3 8">4.2.2.2</ecNumber>
    </recommendedName>
</protein>
<evidence type="ECO:0000256" key="4">
    <source>
        <dbReference type="ARBA" id="ARBA00022723"/>
    </source>
</evidence>
<dbReference type="InterPro" id="IPR018082">
    <property type="entry name" value="AmbAllergen"/>
</dbReference>
<dbReference type="InterPro" id="IPR012334">
    <property type="entry name" value="Pectin_lyas_fold"/>
</dbReference>
<dbReference type="Pfam" id="PF00544">
    <property type="entry name" value="Pectate_lyase_4"/>
    <property type="match status" value="2"/>
</dbReference>
<dbReference type="EnsemblPlants" id="Pp3c7_16660V3.1">
    <property type="protein sequence ID" value="Pp3c7_16660V3.1"/>
    <property type="gene ID" value="Pp3c7_16660"/>
</dbReference>
<dbReference type="GO" id="GO:0030570">
    <property type="term" value="F:pectate lyase activity"/>
    <property type="evidence" value="ECO:0000318"/>
    <property type="project" value="GO_Central"/>
</dbReference>
<evidence type="ECO:0000256" key="1">
    <source>
        <dbReference type="ARBA" id="ARBA00000695"/>
    </source>
</evidence>
<reference evidence="10 13" key="2">
    <citation type="journal article" date="2018" name="Plant J.">
        <title>The Physcomitrella patens chromosome-scale assembly reveals moss genome structure and evolution.</title>
        <authorList>
            <person name="Lang D."/>
            <person name="Ullrich K.K."/>
            <person name="Murat F."/>
            <person name="Fuchs J."/>
            <person name="Jenkins J."/>
            <person name="Haas F.B."/>
            <person name="Piednoel M."/>
            <person name="Gundlach H."/>
            <person name="Van Bel M."/>
            <person name="Meyberg R."/>
            <person name="Vives C."/>
            <person name="Morata J."/>
            <person name="Symeonidi A."/>
            <person name="Hiss M."/>
            <person name="Muchero W."/>
            <person name="Kamisugi Y."/>
            <person name="Saleh O."/>
            <person name="Blanc G."/>
            <person name="Decker E.L."/>
            <person name="van Gessel N."/>
            <person name="Grimwood J."/>
            <person name="Hayes R.D."/>
            <person name="Graham S.W."/>
            <person name="Gunter L.E."/>
            <person name="McDaniel S.F."/>
            <person name="Hoernstein S.N.W."/>
            <person name="Larsson A."/>
            <person name="Li F.W."/>
            <person name="Perroud P.F."/>
            <person name="Phillips J."/>
            <person name="Ranjan P."/>
            <person name="Rokshar D.S."/>
            <person name="Rothfels C.J."/>
            <person name="Schneider L."/>
            <person name="Shu S."/>
            <person name="Stevenson D.W."/>
            <person name="Thummler F."/>
            <person name="Tillich M."/>
            <person name="Villarreal Aguilar J.C."/>
            <person name="Widiez T."/>
            <person name="Wong G.K."/>
            <person name="Wymore A."/>
            <person name="Zhang Y."/>
            <person name="Zimmer A.D."/>
            <person name="Quatrano R.S."/>
            <person name="Mayer K.F.X."/>
            <person name="Goodstein D."/>
            <person name="Casacuberta J.M."/>
            <person name="Vandepoele K."/>
            <person name="Reski R."/>
            <person name="Cuming A.C."/>
            <person name="Tuskan G.A."/>
            <person name="Maumus F."/>
            <person name="Salse J."/>
            <person name="Schmutz J."/>
            <person name="Rensing S.A."/>
        </authorList>
    </citation>
    <scope>NUCLEOTIDE SEQUENCE [LARGE SCALE GENOMIC DNA]</scope>
    <source>
        <strain evidence="12 13">cv. Gransden 2004</strain>
    </source>
</reference>
<comment type="catalytic activity">
    <reaction evidence="1 8">
        <text>Eliminative cleavage of (1-&gt;4)-alpha-D-galacturonan to give oligosaccharides with 4-deoxy-alpha-D-galact-4-enuronosyl groups at their non-reducing ends.</text>
        <dbReference type="EC" id="4.2.2.2"/>
    </reaction>
</comment>
<dbReference type="PaxDb" id="3218-PP1S2_790V6.1"/>
<name>A0A2K1KBW6_PHYPA</name>
<dbReference type="Gramene" id="Pp3c7_16600V3.1">
    <property type="protein sequence ID" value="Pp3c7_16600V3.1"/>
    <property type="gene ID" value="Pp3c7_16600"/>
</dbReference>
<keyword evidence="6 8" id="KW-0106">Calcium</keyword>
<dbReference type="Gene3D" id="2.160.20.10">
    <property type="entry name" value="Single-stranded right-handed beta-helix, Pectin lyase-like"/>
    <property type="match status" value="1"/>
</dbReference>
<dbReference type="InParanoid" id="A0A2K1KBW6"/>
<evidence type="ECO:0000256" key="6">
    <source>
        <dbReference type="ARBA" id="ARBA00022837"/>
    </source>
</evidence>
<dbReference type="EnsemblPlants" id="Pp3c7_16600V3.1">
    <property type="protein sequence ID" value="Pp3c7_16600V3.1"/>
    <property type="gene ID" value="Pp3c7_16600"/>
</dbReference>
<evidence type="ECO:0000256" key="5">
    <source>
        <dbReference type="ARBA" id="ARBA00022729"/>
    </source>
</evidence>
<comment type="cofactor">
    <cofactor evidence="8">
        <name>Ca(2+)</name>
        <dbReference type="ChEBI" id="CHEBI:29108"/>
    </cofactor>
    <text evidence="8">Binds 1 Ca(2+) ion. Required for its activity.</text>
</comment>
<dbReference type="UniPathway" id="UPA00545">
    <property type="reaction ID" value="UER00824"/>
</dbReference>
<accession>A0A2K1KBW6</accession>
<evidence type="ECO:0000256" key="8">
    <source>
        <dbReference type="RuleBase" id="RU361123"/>
    </source>
</evidence>
<proteinExistence type="inferred from homology"/>
<dbReference type="PRINTS" id="PR00807">
    <property type="entry name" value="AMBALLERGEN"/>
</dbReference>
<dbReference type="InterPro" id="IPR002022">
    <property type="entry name" value="Pec_lyase"/>
</dbReference>
<gene>
    <name evidence="10" type="ORF">PHYPA_010461</name>
    <name evidence="11" type="ORF">PHYPA_010462</name>
</gene>
<evidence type="ECO:0000313" key="13">
    <source>
        <dbReference type="Proteomes" id="UP000006727"/>
    </source>
</evidence>
<dbReference type="SMART" id="SM00656">
    <property type="entry name" value="Amb_all"/>
    <property type="match status" value="1"/>
</dbReference>
<evidence type="ECO:0000313" key="11">
    <source>
        <dbReference type="EMBL" id="PNR51276.1"/>
    </source>
</evidence>
<dbReference type="SUPFAM" id="SSF51126">
    <property type="entry name" value="Pectin lyase-like"/>
    <property type="match status" value="1"/>
</dbReference>
<keyword evidence="4 8" id="KW-0479">Metal-binding</keyword>
<reference evidence="12" key="3">
    <citation type="submission" date="2020-12" db="UniProtKB">
        <authorList>
            <consortium name="EnsemblPlants"/>
        </authorList>
    </citation>
    <scope>IDENTIFICATION</scope>
</reference>
<organism evidence="10">
    <name type="scientific">Physcomitrium patens</name>
    <name type="common">Spreading-leaved earth moss</name>
    <name type="synonym">Physcomitrella patens</name>
    <dbReference type="NCBI Taxonomy" id="3218"/>
    <lineage>
        <taxon>Eukaryota</taxon>
        <taxon>Viridiplantae</taxon>
        <taxon>Streptophyta</taxon>
        <taxon>Embryophyta</taxon>
        <taxon>Bryophyta</taxon>
        <taxon>Bryophytina</taxon>
        <taxon>Bryopsida</taxon>
        <taxon>Funariidae</taxon>
        <taxon>Funariales</taxon>
        <taxon>Funariaceae</taxon>
        <taxon>Physcomitrium</taxon>
    </lineage>
</organism>
<sequence>MQGSHVHCERVTALTGSTASHSPRAFAGDVSRNYSLSEDFRRISILRTIFRSIADFLEFPGINVGDKNIEQDRSRNLDNPSEDDIEVPEKFIDTSVAEYISSADNEEDQAEGSGDDAVGTPHLLMPGDTPYTCKSGNYIDDCWWCDPNWQVRRQALANCVIGFGQNATGGKNGKLYVVTSNKDDIKKPEAGTLRFGVTRSEPLWIIFNGSMTIRLAGELVMTSDKTIDGRGAEIHLVGSSQITIEEISNVIIHGIHIHDIISSGPHHILTAPSQHSLRAKTTGDAIQIKQSRHVWVDHCFLSKAADGLVDGTKNSTFITVSNCYFEKHNKVLGNEQHVAFSRLSSHCLLELSIVRTKSDKHGFSGLIIVECVIQVMLFGAAPEDDFDRNMQVIVAFNRFGPGLTQRMPRCRYGNCHVANNFYTDGWGLYAIGGSEDPTILSQANRFIAPDATDRKEVTKRLDDDGSTFGGWQKWDWMSIGDSFASGAFFVGSGVQNASSAVDDRARSFVPRHASWAPSMTEDAGPLS</sequence>
<reference evidence="10 13" key="1">
    <citation type="journal article" date="2008" name="Science">
        <title>The Physcomitrella genome reveals evolutionary insights into the conquest of land by plants.</title>
        <authorList>
            <person name="Rensing S."/>
            <person name="Lang D."/>
            <person name="Zimmer A."/>
            <person name="Terry A."/>
            <person name="Salamov A."/>
            <person name="Shapiro H."/>
            <person name="Nishiyama T."/>
            <person name="Perroud P.-F."/>
            <person name="Lindquist E."/>
            <person name="Kamisugi Y."/>
            <person name="Tanahashi T."/>
            <person name="Sakakibara K."/>
            <person name="Fujita T."/>
            <person name="Oishi K."/>
            <person name="Shin-I T."/>
            <person name="Kuroki Y."/>
            <person name="Toyoda A."/>
            <person name="Suzuki Y."/>
            <person name="Hashimoto A."/>
            <person name="Yamaguchi K."/>
            <person name="Sugano A."/>
            <person name="Kohara Y."/>
            <person name="Fujiyama A."/>
            <person name="Anterola A."/>
            <person name="Aoki S."/>
            <person name="Ashton N."/>
            <person name="Barbazuk W.B."/>
            <person name="Barker E."/>
            <person name="Bennetzen J."/>
            <person name="Bezanilla M."/>
            <person name="Blankenship R."/>
            <person name="Cho S.H."/>
            <person name="Dutcher S."/>
            <person name="Estelle M."/>
            <person name="Fawcett J.A."/>
            <person name="Gundlach H."/>
            <person name="Hanada K."/>
            <person name="Heyl A."/>
            <person name="Hicks K.A."/>
            <person name="Hugh J."/>
            <person name="Lohr M."/>
            <person name="Mayer K."/>
            <person name="Melkozernov A."/>
            <person name="Murata T."/>
            <person name="Nelson D."/>
            <person name="Pils B."/>
            <person name="Prigge M."/>
            <person name="Reiss B."/>
            <person name="Renner T."/>
            <person name="Rombauts S."/>
            <person name="Rushton P."/>
            <person name="Sanderfoot A."/>
            <person name="Schween G."/>
            <person name="Shiu S.-H."/>
            <person name="Stueber K."/>
            <person name="Theodoulou F.L."/>
            <person name="Tu H."/>
            <person name="Van de Peer Y."/>
            <person name="Verrier P.J."/>
            <person name="Waters E."/>
            <person name="Wood A."/>
            <person name="Yang L."/>
            <person name="Cove D."/>
            <person name="Cuming A."/>
            <person name="Hasebe M."/>
            <person name="Lucas S."/>
            <person name="Mishler D.B."/>
            <person name="Reski R."/>
            <person name="Grigoriev I."/>
            <person name="Quatrano R.S."/>
            <person name="Boore J.L."/>
        </authorList>
    </citation>
    <scope>NUCLEOTIDE SEQUENCE [LARGE SCALE GENOMIC DNA]</scope>
    <source>
        <strain evidence="12 13">cv. Gransden 2004</strain>
    </source>
</reference>
<dbReference type="EMBL" id="ABEU02000007">
    <property type="protein sequence ID" value="PNR51275.1"/>
    <property type="molecule type" value="Genomic_DNA"/>
</dbReference>
<comment type="similarity">
    <text evidence="8">Belongs to the polysaccharide lyase 1 family.</text>
</comment>
<dbReference type="Gramene" id="Pp3c7_16660V3.1">
    <property type="protein sequence ID" value="Pp3c7_16660V3.1"/>
    <property type="gene ID" value="Pp3c7_16660"/>
</dbReference>
<comment type="pathway">
    <text evidence="2 8">Glycan metabolism; pectin degradation; 2-dehydro-3-deoxy-D-gluconate from pectin: step 2/5.</text>
</comment>
<dbReference type="Proteomes" id="UP000006727">
    <property type="component" value="Chromosome 7"/>
</dbReference>
<evidence type="ECO:0000256" key="2">
    <source>
        <dbReference type="ARBA" id="ARBA00005220"/>
    </source>
</evidence>
<dbReference type="AlphaFoldDB" id="A0A2K1KBW6"/>
<dbReference type="GO" id="GO:0045490">
    <property type="term" value="P:pectin catabolic process"/>
    <property type="evidence" value="ECO:0007669"/>
    <property type="project" value="UniProtKB-UniPathway"/>
</dbReference>
<keyword evidence="13" id="KW-1185">Reference proteome</keyword>
<dbReference type="EMBL" id="ABEU02000007">
    <property type="protein sequence ID" value="PNR51276.1"/>
    <property type="molecule type" value="Genomic_DNA"/>
</dbReference>
<evidence type="ECO:0000313" key="10">
    <source>
        <dbReference type="EMBL" id="PNR51275.1"/>
    </source>
</evidence>
<dbReference type="PANTHER" id="PTHR31683">
    <property type="entry name" value="PECTATE LYASE 18-RELATED"/>
    <property type="match status" value="1"/>
</dbReference>
<keyword evidence="5" id="KW-0732">Signal</keyword>
<dbReference type="GO" id="GO:0046872">
    <property type="term" value="F:metal ion binding"/>
    <property type="evidence" value="ECO:0007669"/>
    <property type="project" value="UniProtKB-KW"/>
</dbReference>
<evidence type="ECO:0000256" key="7">
    <source>
        <dbReference type="ARBA" id="ARBA00023239"/>
    </source>
</evidence>
<dbReference type="InterPro" id="IPR045032">
    <property type="entry name" value="PEL"/>
</dbReference>
<dbReference type="EC" id="4.2.2.2" evidence="3 8"/>
<evidence type="ECO:0000313" key="12">
    <source>
        <dbReference type="EnsemblPlants" id="Pp3c7_16600V3.1"/>
    </source>
</evidence>
<dbReference type="InterPro" id="IPR011050">
    <property type="entry name" value="Pectin_lyase_fold/virulence"/>
</dbReference>
<evidence type="ECO:0000256" key="3">
    <source>
        <dbReference type="ARBA" id="ARBA00012272"/>
    </source>
</evidence>
<feature type="domain" description="Pectate lyase" evidence="9">
    <location>
        <begin position="210"/>
        <end position="452"/>
    </location>
</feature>
<dbReference type="PANTHER" id="PTHR31683:SF187">
    <property type="entry name" value="PECTATE LYASE 18-RELATED"/>
    <property type="match status" value="1"/>
</dbReference>
<evidence type="ECO:0000259" key="9">
    <source>
        <dbReference type="SMART" id="SM00656"/>
    </source>
</evidence>